<evidence type="ECO:0000313" key="3">
    <source>
        <dbReference type="EMBL" id="MCP1674713.1"/>
    </source>
</evidence>
<keyword evidence="1" id="KW-0227">DNA damage</keyword>
<dbReference type="AlphaFoldDB" id="A0AAE3G5D2"/>
<dbReference type="Proteomes" id="UP001205843">
    <property type="component" value="Unassembled WGS sequence"/>
</dbReference>
<dbReference type="InterPro" id="IPR050356">
    <property type="entry name" value="SulA_CellDiv_inhibitor"/>
</dbReference>
<organism evidence="3 4">
    <name type="scientific">Natronocella acetinitrilica</name>
    <dbReference type="NCBI Taxonomy" id="414046"/>
    <lineage>
        <taxon>Bacteria</taxon>
        <taxon>Pseudomonadati</taxon>
        <taxon>Pseudomonadota</taxon>
        <taxon>Gammaproteobacteria</taxon>
        <taxon>Chromatiales</taxon>
        <taxon>Ectothiorhodospiraceae</taxon>
        <taxon>Natronocella</taxon>
    </lineage>
</organism>
<dbReference type="SUPFAM" id="SSF56672">
    <property type="entry name" value="DNA/RNA polymerases"/>
    <property type="match status" value="1"/>
</dbReference>
<dbReference type="PANTHER" id="PTHR35369:SF2">
    <property type="entry name" value="BLR3025 PROTEIN"/>
    <property type="match status" value="1"/>
</dbReference>
<evidence type="ECO:0000259" key="2">
    <source>
        <dbReference type="Pfam" id="PF00817"/>
    </source>
</evidence>
<dbReference type="EMBL" id="JALJXV010000004">
    <property type="protein sequence ID" value="MCP1674713.1"/>
    <property type="molecule type" value="Genomic_DNA"/>
</dbReference>
<dbReference type="CDD" id="cd03468">
    <property type="entry name" value="PolY_like"/>
    <property type="match status" value="1"/>
</dbReference>
<sequence>MLWLALHFPQFALDVLNRGRTDDAACVVIARQRVIQSNAAAQAAGVSEGMGQQAAIALLPHLQLLMADTDAERQALEQLAAWSLQFTAQVSLQPPNGLLLEIGGSLRLFGGLPRLRQRITGELIELGYQACNGIAPTANGAWLLAKARDGRPVIDRATLRQRIGVLPWGLLPLTIDQQQALQGLGLQTLEDCLALPRGGLGRRLGKSLLLELERALGERPEPRPMFQPPQRYEGRLELPAEAHDNTAILFALQRLLRELCGQLRGMECGVQTISLRLEHARAGVTTLQIGFLQQTRDVQRLLRVCRERLERQALPAPVTALELVTTDIRPLPPEAMDLLVEQDTRPTGDWRQLAERLSARLGERTVTGLGTRADHRPEKAWSTPTAGEQVQQYADPYRPLWLLRTPELLEQHRGRPCWNGPLTLRVGPERLESGWWDGQDITRDYYTALAPNGSLLWIYRERRAPGGWFLHGFFA</sequence>
<keyword evidence="4" id="KW-1185">Reference proteome</keyword>
<comment type="caution">
    <text evidence="3">The sequence shown here is derived from an EMBL/GenBank/DDBJ whole genome shotgun (WGS) entry which is preliminary data.</text>
</comment>
<gene>
    <name evidence="3" type="ORF">J2T57_001851</name>
</gene>
<name>A0AAE3G5D2_9GAMM</name>
<feature type="domain" description="UmuC" evidence="2">
    <location>
        <begin position="27"/>
        <end position="145"/>
    </location>
</feature>
<evidence type="ECO:0000256" key="1">
    <source>
        <dbReference type="ARBA" id="ARBA00022763"/>
    </source>
</evidence>
<dbReference type="Pfam" id="PF00817">
    <property type="entry name" value="IMS"/>
    <property type="match status" value="1"/>
</dbReference>
<protein>
    <submittedName>
        <fullName evidence="3">Protein ImuB</fullName>
    </submittedName>
</protein>
<dbReference type="PANTHER" id="PTHR35369">
    <property type="entry name" value="BLR3025 PROTEIN-RELATED"/>
    <property type="match status" value="1"/>
</dbReference>
<dbReference type="InterPro" id="IPR043502">
    <property type="entry name" value="DNA/RNA_pol_sf"/>
</dbReference>
<dbReference type="GO" id="GO:0006281">
    <property type="term" value="P:DNA repair"/>
    <property type="evidence" value="ECO:0007669"/>
    <property type="project" value="InterPro"/>
</dbReference>
<reference evidence="3" key="1">
    <citation type="submission" date="2022-03" db="EMBL/GenBank/DDBJ databases">
        <title>Genomic Encyclopedia of Type Strains, Phase III (KMG-III): the genomes of soil and plant-associated and newly described type strains.</title>
        <authorList>
            <person name="Whitman W."/>
        </authorList>
    </citation>
    <scope>NUCLEOTIDE SEQUENCE</scope>
    <source>
        <strain evidence="3">ANL 6-2</strain>
    </source>
</reference>
<evidence type="ECO:0000313" key="4">
    <source>
        <dbReference type="Proteomes" id="UP001205843"/>
    </source>
</evidence>
<dbReference type="InterPro" id="IPR001126">
    <property type="entry name" value="UmuC"/>
</dbReference>
<accession>A0AAE3G5D2</accession>
<proteinExistence type="predicted"/>
<dbReference type="RefSeq" id="WP_253476997.1">
    <property type="nucleotide sequence ID" value="NZ_JALJXV010000004.1"/>
</dbReference>